<evidence type="ECO:0000256" key="1">
    <source>
        <dbReference type="SAM" id="Phobius"/>
    </source>
</evidence>
<comment type="caution">
    <text evidence="2">The sequence shown here is derived from an EMBL/GenBank/DDBJ whole genome shotgun (WGS) entry which is preliminary data.</text>
</comment>
<sequence length="452" mass="52442">MIEESRNESSNDDIVKRLDRIESTQIAVENRLPSIIKNLYKNGFSTSNKAKTLSSWQALLSYFIRRQAIVVVISVFSGFIALSSLYFTYRANELVVIQNDLIKSQNNRIEQQTYLQEAERRSSLIFLLGNILDKIDEEVKIDQSRNLSPQLIGNIISLSSRLRPYKFLEADSLISKEVSPERGQLFVSLINSELSEATYKKIFMNCDFSYALIENVNVNIDMDYVNLSNSYIVRSRFNSISLRNSNFENSLLIDNTFYGCDLRYSKLTADTIHSEFDGSFLDRAIIDPYGFFRKGNLTLSNQILSKSYRIDSLWENPKVKFLSKNIDYNYEDYQACEKIVTEIIFSSDMYKELHKFYADKQTKVVLLSLQSPENFIDTPFPSPDTLIWEYAFHESNYYRANMSRVSSIDFESKTGKLIVYDIENDTSIEGDYDKAIYNRYVELCILRSAENH</sequence>
<keyword evidence="3" id="KW-1185">Reference proteome</keyword>
<dbReference type="SUPFAM" id="SSF141571">
    <property type="entry name" value="Pentapeptide repeat-like"/>
    <property type="match status" value="1"/>
</dbReference>
<dbReference type="EMBL" id="VOXD01000087">
    <property type="protein sequence ID" value="TXF81086.1"/>
    <property type="molecule type" value="Genomic_DNA"/>
</dbReference>
<gene>
    <name evidence="2" type="ORF">FUA23_22085</name>
</gene>
<dbReference type="AlphaFoldDB" id="A0A5C7FDN6"/>
<organism evidence="2 3">
    <name type="scientific">Neolewinella aurantiaca</name>
    <dbReference type="NCBI Taxonomy" id="2602767"/>
    <lineage>
        <taxon>Bacteria</taxon>
        <taxon>Pseudomonadati</taxon>
        <taxon>Bacteroidota</taxon>
        <taxon>Saprospiria</taxon>
        <taxon>Saprospirales</taxon>
        <taxon>Lewinellaceae</taxon>
        <taxon>Neolewinella</taxon>
    </lineage>
</organism>
<reference evidence="2 3" key="1">
    <citation type="submission" date="2019-08" db="EMBL/GenBank/DDBJ databases">
        <title>Lewinella sp. strain SSH13 Genome sequencing and assembly.</title>
        <authorList>
            <person name="Kim I."/>
        </authorList>
    </citation>
    <scope>NUCLEOTIDE SEQUENCE [LARGE SCALE GENOMIC DNA]</scope>
    <source>
        <strain evidence="2 3">SSH13</strain>
    </source>
</reference>
<proteinExistence type="predicted"/>
<dbReference type="RefSeq" id="WP_147932944.1">
    <property type="nucleotide sequence ID" value="NZ_VOXD01000087.1"/>
</dbReference>
<keyword evidence="1" id="KW-0812">Transmembrane</keyword>
<feature type="transmembrane region" description="Helical" evidence="1">
    <location>
        <begin position="68"/>
        <end position="89"/>
    </location>
</feature>
<name>A0A5C7FDN6_9BACT</name>
<dbReference type="Proteomes" id="UP000321907">
    <property type="component" value="Unassembled WGS sequence"/>
</dbReference>
<accession>A0A5C7FDN6</accession>
<evidence type="ECO:0000313" key="3">
    <source>
        <dbReference type="Proteomes" id="UP000321907"/>
    </source>
</evidence>
<keyword evidence="1" id="KW-1133">Transmembrane helix</keyword>
<dbReference type="OrthoDB" id="1419611at2"/>
<dbReference type="Gene3D" id="2.160.20.80">
    <property type="entry name" value="E3 ubiquitin-protein ligase SopA"/>
    <property type="match status" value="1"/>
</dbReference>
<protein>
    <recommendedName>
        <fullName evidence="4">Pentapeptide repeat-containing protein</fullName>
    </recommendedName>
</protein>
<evidence type="ECO:0000313" key="2">
    <source>
        <dbReference type="EMBL" id="TXF81086.1"/>
    </source>
</evidence>
<keyword evidence="1" id="KW-0472">Membrane</keyword>
<evidence type="ECO:0008006" key="4">
    <source>
        <dbReference type="Google" id="ProtNLM"/>
    </source>
</evidence>